<dbReference type="InterPro" id="IPR014710">
    <property type="entry name" value="RmlC-like_jellyroll"/>
</dbReference>
<dbReference type="PANTHER" id="PTHR11019">
    <property type="entry name" value="HTH-TYPE TRANSCRIPTIONAL REGULATOR NIMR"/>
    <property type="match status" value="1"/>
</dbReference>
<evidence type="ECO:0000256" key="3">
    <source>
        <dbReference type="ARBA" id="ARBA00023125"/>
    </source>
</evidence>
<dbReference type="InterPro" id="IPR018060">
    <property type="entry name" value="HTH_AraC"/>
</dbReference>
<dbReference type="EMBL" id="BNBO01000032">
    <property type="protein sequence ID" value="GHH77166.1"/>
    <property type="molecule type" value="Genomic_DNA"/>
</dbReference>
<reference evidence="8" key="2">
    <citation type="submission" date="2020-09" db="EMBL/GenBank/DDBJ databases">
        <authorList>
            <person name="Sun Q."/>
            <person name="Ohkuma M."/>
        </authorList>
    </citation>
    <scope>NUCLEOTIDE SEQUENCE</scope>
    <source>
        <strain evidence="8">JCM 4646</strain>
    </source>
</reference>
<dbReference type="Pfam" id="PF02311">
    <property type="entry name" value="AraC_binding"/>
    <property type="match status" value="1"/>
</dbReference>
<evidence type="ECO:0000256" key="2">
    <source>
        <dbReference type="ARBA" id="ARBA00023015"/>
    </source>
</evidence>
<gene>
    <name evidence="8" type="ORF">GCM10018781_50090</name>
</gene>
<dbReference type="CDD" id="cd06124">
    <property type="entry name" value="cupin_NimR-like_N"/>
    <property type="match status" value="1"/>
</dbReference>
<proteinExistence type="predicted"/>
<dbReference type="GO" id="GO:0003700">
    <property type="term" value="F:DNA-binding transcription factor activity"/>
    <property type="evidence" value="ECO:0007669"/>
    <property type="project" value="InterPro"/>
</dbReference>
<dbReference type="InterPro" id="IPR003313">
    <property type="entry name" value="AraC-bd"/>
</dbReference>
<evidence type="ECO:0000256" key="5">
    <source>
        <dbReference type="ARBA" id="ARBA00074140"/>
    </source>
</evidence>
<evidence type="ECO:0000313" key="8">
    <source>
        <dbReference type="EMBL" id="GHH77166.1"/>
    </source>
</evidence>
<keyword evidence="4" id="KW-0804">Transcription</keyword>
<organism evidence="8 9">
    <name type="scientific">Kitasatospora indigofera</name>
    <dbReference type="NCBI Taxonomy" id="67307"/>
    <lineage>
        <taxon>Bacteria</taxon>
        <taxon>Bacillati</taxon>
        <taxon>Actinomycetota</taxon>
        <taxon>Actinomycetes</taxon>
        <taxon>Kitasatosporales</taxon>
        <taxon>Streptomycetaceae</taxon>
        <taxon>Kitasatospora</taxon>
    </lineage>
</organism>
<feature type="domain" description="HTH araC/xylS-type" evidence="7">
    <location>
        <begin position="149"/>
        <end position="246"/>
    </location>
</feature>
<name>A0A919G3C8_9ACTN</name>
<evidence type="ECO:0000256" key="4">
    <source>
        <dbReference type="ARBA" id="ARBA00023163"/>
    </source>
</evidence>
<dbReference type="SUPFAM" id="SSF46689">
    <property type="entry name" value="Homeodomain-like"/>
    <property type="match status" value="2"/>
</dbReference>
<dbReference type="Proteomes" id="UP000617734">
    <property type="component" value="Unassembled WGS sequence"/>
</dbReference>
<dbReference type="AlphaFoldDB" id="A0A919G3C8"/>
<dbReference type="PANTHER" id="PTHR11019:SF199">
    <property type="entry name" value="HTH-TYPE TRANSCRIPTIONAL REGULATOR NIMR"/>
    <property type="match status" value="1"/>
</dbReference>
<dbReference type="FunFam" id="1.10.10.60:FF:000132">
    <property type="entry name" value="AraC family transcriptional regulator"/>
    <property type="match status" value="1"/>
</dbReference>
<evidence type="ECO:0000313" key="9">
    <source>
        <dbReference type="Proteomes" id="UP000617734"/>
    </source>
</evidence>
<dbReference type="Gene3D" id="1.10.10.60">
    <property type="entry name" value="Homeodomain-like"/>
    <property type="match status" value="1"/>
</dbReference>
<dbReference type="RefSeq" id="WP_190213155.1">
    <property type="nucleotide sequence ID" value="NZ_BNBO01000032.1"/>
</dbReference>
<dbReference type="SMART" id="SM00342">
    <property type="entry name" value="HTH_ARAC"/>
    <property type="match status" value="1"/>
</dbReference>
<accession>A0A919G3C8</accession>
<keyword evidence="2" id="KW-0805">Transcription regulation</keyword>
<evidence type="ECO:0000256" key="1">
    <source>
        <dbReference type="ARBA" id="ARBA00022491"/>
    </source>
</evidence>
<dbReference type="SUPFAM" id="SSF51182">
    <property type="entry name" value="RmlC-like cupins"/>
    <property type="match status" value="1"/>
</dbReference>
<keyword evidence="9" id="KW-1185">Reference proteome</keyword>
<keyword evidence="3" id="KW-0238">DNA-binding</keyword>
<dbReference type="InterPro" id="IPR011051">
    <property type="entry name" value="RmlC_Cupin_sf"/>
</dbReference>
<evidence type="ECO:0000259" key="7">
    <source>
        <dbReference type="PROSITE" id="PS01124"/>
    </source>
</evidence>
<keyword evidence="1" id="KW-0678">Repressor</keyword>
<reference evidence="8" key="1">
    <citation type="journal article" date="2014" name="Int. J. Syst. Evol. Microbiol.">
        <title>Complete genome sequence of Corynebacterium casei LMG S-19264T (=DSM 44701T), isolated from a smear-ripened cheese.</title>
        <authorList>
            <consortium name="US DOE Joint Genome Institute (JGI-PGF)"/>
            <person name="Walter F."/>
            <person name="Albersmeier A."/>
            <person name="Kalinowski J."/>
            <person name="Ruckert C."/>
        </authorList>
    </citation>
    <scope>NUCLEOTIDE SEQUENCE</scope>
    <source>
        <strain evidence="8">JCM 4646</strain>
    </source>
</reference>
<dbReference type="InterPro" id="IPR009057">
    <property type="entry name" value="Homeodomain-like_sf"/>
</dbReference>
<comment type="caution">
    <text evidence="8">The sequence shown here is derived from an EMBL/GenBank/DDBJ whole genome shotgun (WGS) entry which is preliminary data.</text>
</comment>
<dbReference type="GO" id="GO:0043565">
    <property type="term" value="F:sequence-specific DNA binding"/>
    <property type="evidence" value="ECO:0007669"/>
    <property type="project" value="InterPro"/>
</dbReference>
<evidence type="ECO:0000256" key="6">
    <source>
        <dbReference type="ARBA" id="ARBA00079449"/>
    </source>
</evidence>
<sequence length="249" mass="27138">MSKFRQHPHDPTRRPLAHGERVEWHFHTANQLICPGRGVLQVSTPDGRWVVPPHRAVWLPAGVPHSHQAYGPAELRCLAFPAEVNPLRLERPAVLAVTPLLREVIALLSGPDSPAGEQLRTLEQVALDQLRQAPPLAMLLPAASDPRLRDVTDLLAADPADQRPLARLGAAVGASERTLSRLFRRDTGMSFPQWRAQLRLQHALTLLAAGESVTAVAAATGHSSPSAFVEAFRLAFGTTPGRHRREGGH</sequence>
<dbReference type="Gene3D" id="2.60.120.10">
    <property type="entry name" value="Jelly Rolls"/>
    <property type="match status" value="1"/>
</dbReference>
<dbReference type="PROSITE" id="PS01124">
    <property type="entry name" value="HTH_ARAC_FAMILY_2"/>
    <property type="match status" value="1"/>
</dbReference>
<protein>
    <recommendedName>
        <fullName evidence="5">HTH-type transcriptional regulator RipA</fullName>
    </recommendedName>
    <alternativeName>
        <fullName evidence="6">Repressor of iron proteins A</fullName>
    </alternativeName>
</protein>
<dbReference type="Pfam" id="PF12833">
    <property type="entry name" value="HTH_18"/>
    <property type="match status" value="1"/>
</dbReference>
<dbReference type="GeneID" id="95355382"/>